<evidence type="ECO:0000256" key="1">
    <source>
        <dbReference type="SAM" id="SignalP"/>
    </source>
</evidence>
<dbReference type="EMBL" id="CACVAQ010000452">
    <property type="protein sequence ID" value="CAA6828996.1"/>
    <property type="molecule type" value="Genomic_DNA"/>
</dbReference>
<organism evidence="2">
    <name type="scientific">uncultured Aureispira sp</name>
    <dbReference type="NCBI Taxonomy" id="1331704"/>
    <lineage>
        <taxon>Bacteria</taxon>
        <taxon>Pseudomonadati</taxon>
        <taxon>Bacteroidota</taxon>
        <taxon>Saprospiria</taxon>
        <taxon>Saprospirales</taxon>
        <taxon>Saprospiraceae</taxon>
        <taxon>Aureispira</taxon>
        <taxon>environmental samples</taxon>
    </lineage>
</organism>
<accession>A0A6S6U7A9</accession>
<name>A0A6S6U7A9_9BACT</name>
<gene>
    <name evidence="2" type="ORF">HELGO_WM23347</name>
</gene>
<keyword evidence="1" id="KW-0732">Signal</keyword>
<evidence type="ECO:0000313" key="2">
    <source>
        <dbReference type="EMBL" id="CAA6828996.1"/>
    </source>
</evidence>
<feature type="signal peptide" evidence="1">
    <location>
        <begin position="1"/>
        <end position="19"/>
    </location>
</feature>
<proteinExistence type="predicted"/>
<protein>
    <submittedName>
        <fullName evidence="2">Uncharacterized protein</fullName>
    </submittedName>
</protein>
<feature type="chain" id="PRO_5028214635" evidence="1">
    <location>
        <begin position="20"/>
        <end position="322"/>
    </location>
</feature>
<sequence length="322" mass="37424">MKLFYLCLFCLIFISTTLAQPTLSLSTEYKEIARFLQKKEDQPPALTSIQSGTPLYLSIQDSRYALYFTVRIKIGDRQLLETVIHVPEGTLTQSFRNMDYVCELVPNIDAVVTDPERYYWSDDAFYFHMSNFARVLNRIDEDCIVTIEADVPVRKGGRRSIETQSLNLKFEKGAENYQAVINHFLTPCVKPPRPIDGPGSPILVQKIQTRLDALDKDLDENDKRKIINCYRLEGGGTYFYDEPDYLEYDYGRDRVNIYRGKKNIERTSIHYALIYEQDGFLFTIIGQYYKNGNSIDYSSRLQETVTDRALYEKMIEEQAKKS</sequence>
<reference evidence="2" key="1">
    <citation type="submission" date="2020-01" db="EMBL/GenBank/DDBJ databases">
        <authorList>
            <person name="Meier V. D."/>
            <person name="Meier V D."/>
        </authorList>
    </citation>
    <scope>NUCLEOTIDE SEQUENCE</scope>
    <source>
        <strain evidence="2">HLG_WM_MAG_10</strain>
    </source>
</reference>
<dbReference type="AlphaFoldDB" id="A0A6S6U7A9"/>